<dbReference type="Proteomes" id="UP001283361">
    <property type="component" value="Unassembled WGS sequence"/>
</dbReference>
<evidence type="ECO:0000313" key="2">
    <source>
        <dbReference type="EMBL" id="KAK3779057.1"/>
    </source>
</evidence>
<gene>
    <name evidence="2" type="ORF">RRG08_053480</name>
</gene>
<feature type="chain" id="PRO_5042231919" evidence="1">
    <location>
        <begin position="22"/>
        <end position="81"/>
    </location>
</feature>
<keyword evidence="3" id="KW-1185">Reference proteome</keyword>
<accession>A0AAE1DQI7</accession>
<evidence type="ECO:0000256" key="1">
    <source>
        <dbReference type="SAM" id="SignalP"/>
    </source>
</evidence>
<proteinExistence type="predicted"/>
<name>A0AAE1DQI7_9GAST</name>
<sequence length="81" mass="9391">MLGFDIIGLVVWQLLVSGVHGVSLRAYDNKPIVTVCMSHLTLVSDRQGQPLWRHLVVSRLRQLTPQDWTWQVTREKLEKKI</sequence>
<organism evidence="2 3">
    <name type="scientific">Elysia crispata</name>
    <name type="common">lettuce slug</name>
    <dbReference type="NCBI Taxonomy" id="231223"/>
    <lineage>
        <taxon>Eukaryota</taxon>
        <taxon>Metazoa</taxon>
        <taxon>Spiralia</taxon>
        <taxon>Lophotrochozoa</taxon>
        <taxon>Mollusca</taxon>
        <taxon>Gastropoda</taxon>
        <taxon>Heterobranchia</taxon>
        <taxon>Euthyneura</taxon>
        <taxon>Panpulmonata</taxon>
        <taxon>Sacoglossa</taxon>
        <taxon>Placobranchoidea</taxon>
        <taxon>Plakobranchidae</taxon>
        <taxon>Elysia</taxon>
    </lineage>
</organism>
<evidence type="ECO:0000313" key="3">
    <source>
        <dbReference type="Proteomes" id="UP001283361"/>
    </source>
</evidence>
<dbReference type="AlphaFoldDB" id="A0AAE1DQI7"/>
<reference evidence="2" key="1">
    <citation type="journal article" date="2023" name="G3 (Bethesda)">
        <title>A reference genome for the long-term kleptoplast-retaining sea slug Elysia crispata morphotype clarki.</title>
        <authorList>
            <person name="Eastman K.E."/>
            <person name="Pendleton A.L."/>
            <person name="Shaikh M.A."/>
            <person name="Suttiyut T."/>
            <person name="Ogas R."/>
            <person name="Tomko P."/>
            <person name="Gavelis G."/>
            <person name="Widhalm J.R."/>
            <person name="Wisecaver J.H."/>
        </authorList>
    </citation>
    <scope>NUCLEOTIDE SEQUENCE</scope>
    <source>
        <strain evidence="2">ECLA1</strain>
    </source>
</reference>
<protein>
    <submittedName>
        <fullName evidence="2">Uncharacterized protein</fullName>
    </submittedName>
</protein>
<dbReference type="EMBL" id="JAWDGP010002885">
    <property type="protein sequence ID" value="KAK3779057.1"/>
    <property type="molecule type" value="Genomic_DNA"/>
</dbReference>
<comment type="caution">
    <text evidence="2">The sequence shown here is derived from an EMBL/GenBank/DDBJ whole genome shotgun (WGS) entry which is preliminary data.</text>
</comment>
<feature type="signal peptide" evidence="1">
    <location>
        <begin position="1"/>
        <end position="21"/>
    </location>
</feature>
<keyword evidence="1" id="KW-0732">Signal</keyword>